<dbReference type="RefSeq" id="WP_168665887.1">
    <property type="nucleotide sequence ID" value="NZ_JAAXKX010000001.1"/>
</dbReference>
<dbReference type="Pfam" id="PF16074">
    <property type="entry name" value="PilW"/>
    <property type="match status" value="1"/>
</dbReference>
<dbReference type="InterPro" id="IPR032092">
    <property type="entry name" value="PilW"/>
</dbReference>
<dbReference type="Proteomes" id="UP000740754">
    <property type="component" value="Unassembled WGS sequence"/>
</dbReference>
<sequence length="361" mass="39457">MTRQHGFSLIELMIASTISLLMIGALGALMVSTRTANTNLEELASLQEDARYAFMALGRDIRMAGYTGGRPMPSSEEAGGTSLQELWLPGLESDSPGLDLHPEFIAGGKTLSPPLQGYDGSGDETPDKLFVVRADTDHPFKLESPCDTSGPRMRKVECQSAGFPRKHEYWIESSPKNANVFAVESISPENGCGTTTPSTLTLTLEEKDTGNECPANLTNTETLRVYRLLARIYFIGDAEDPENIINPACKTSLKVSQIFTKQPDDDDEAVDYEVTYELIEGVSNMKIRYGVDDDGDGSIEDYQTASTLDKNPADWGHVKSVRITLEMCSASNHDLDDTTFTQTIAIRNRLGGIDDEPTPTP</sequence>
<evidence type="ECO:0000256" key="1">
    <source>
        <dbReference type="SAM" id="Phobius"/>
    </source>
</evidence>
<evidence type="ECO:0000313" key="2">
    <source>
        <dbReference type="EMBL" id="NKN31669.1"/>
    </source>
</evidence>
<organism evidence="2 3">
    <name type="scientific">Marichromatium bheemlicum</name>
    <dbReference type="NCBI Taxonomy" id="365339"/>
    <lineage>
        <taxon>Bacteria</taxon>
        <taxon>Pseudomonadati</taxon>
        <taxon>Pseudomonadota</taxon>
        <taxon>Gammaproteobacteria</taxon>
        <taxon>Chromatiales</taxon>
        <taxon>Chromatiaceae</taxon>
        <taxon>Marichromatium</taxon>
    </lineage>
</organism>
<dbReference type="NCBIfam" id="TIGR02532">
    <property type="entry name" value="IV_pilin_GFxxxE"/>
    <property type="match status" value="1"/>
</dbReference>
<feature type="transmembrane region" description="Helical" evidence="1">
    <location>
        <begin position="12"/>
        <end position="31"/>
    </location>
</feature>
<reference evidence="2 3" key="1">
    <citation type="submission" date="2020-04" db="EMBL/GenBank/DDBJ databases">
        <title>Draft Whole-Genome sequence of Marichromatium bheemlicum DSM 18632, type strain.</title>
        <authorList>
            <person name="Kyndt J.A."/>
            <person name="Meyer T.E."/>
        </authorList>
    </citation>
    <scope>NUCLEOTIDE SEQUENCE [LARGE SCALE GENOMIC DNA]</scope>
    <source>
        <strain evidence="2 3">DSM 18632</strain>
    </source>
</reference>
<dbReference type="Pfam" id="PF07963">
    <property type="entry name" value="N_methyl"/>
    <property type="match status" value="1"/>
</dbReference>
<comment type="caution">
    <text evidence="2">The sequence shown here is derived from an EMBL/GenBank/DDBJ whole genome shotgun (WGS) entry which is preliminary data.</text>
</comment>
<keyword evidence="1" id="KW-0812">Transmembrane</keyword>
<gene>
    <name evidence="2" type="ORF">HF203_00300</name>
</gene>
<keyword evidence="3" id="KW-1185">Reference proteome</keyword>
<keyword evidence="1" id="KW-1133">Transmembrane helix</keyword>
<dbReference type="InterPro" id="IPR012902">
    <property type="entry name" value="N_methyl_site"/>
</dbReference>
<keyword evidence="1" id="KW-0472">Membrane</keyword>
<accession>A0ABX1I487</accession>
<proteinExistence type="predicted"/>
<protein>
    <submittedName>
        <fullName evidence="2">Prepilin-type N-terminal cleavage/methylation domain-containing protein</fullName>
    </submittedName>
</protein>
<dbReference type="PROSITE" id="PS00409">
    <property type="entry name" value="PROKAR_NTER_METHYL"/>
    <property type="match status" value="1"/>
</dbReference>
<evidence type="ECO:0000313" key="3">
    <source>
        <dbReference type="Proteomes" id="UP000740754"/>
    </source>
</evidence>
<name>A0ABX1I487_9GAMM</name>
<dbReference type="EMBL" id="JAAXKX010000001">
    <property type="protein sequence ID" value="NKN31669.1"/>
    <property type="molecule type" value="Genomic_DNA"/>
</dbReference>